<accession>A0A371D124</accession>
<evidence type="ECO:0000313" key="2">
    <source>
        <dbReference type="Proteomes" id="UP000256964"/>
    </source>
</evidence>
<name>A0A371D124_9APHY</name>
<dbReference type="Proteomes" id="UP000256964">
    <property type="component" value="Unassembled WGS sequence"/>
</dbReference>
<dbReference type="AlphaFoldDB" id="A0A371D124"/>
<gene>
    <name evidence="1" type="ORF">OH76DRAFT_891927</name>
</gene>
<proteinExistence type="predicted"/>
<dbReference type="EMBL" id="KZ857429">
    <property type="protein sequence ID" value="RDX46244.1"/>
    <property type="molecule type" value="Genomic_DNA"/>
</dbReference>
<evidence type="ECO:0000313" key="1">
    <source>
        <dbReference type="EMBL" id="RDX46244.1"/>
    </source>
</evidence>
<keyword evidence="2" id="KW-1185">Reference proteome</keyword>
<protein>
    <submittedName>
        <fullName evidence="1">Uncharacterized protein</fullName>
    </submittedName>
</protein>
<reference evidence="1 2" key="1">
    <citation type="journal article" date="2018" name="Biotechnol. Biofuels">
        <title>Integrative visual omics of the white-rot fungus Polyporus brumalis exposes the biotechnological potential of its oxidative enzymes for delignifying raw plant biomass.</title>
        <authorList>
            <person name="Miyauchi S."/>
            <person name="Rancon A."/>
            <person name="Drula E."/>
            <person name="Hage H."/>
            <person name="Chaduli D."/>
            <person name="Favel A."/>
            <person name="Grisel S."/>
            <person name="Henrissat B."/>
            <person name="Herpoel-Gimbert I."/>
            <person name="Ruiz-Duenas F.J."/>
            <person name="Chevret D."/>
            <person name="Hainaut M."/>
            <person name="Lin J."/>
            <person name="Wang M."/>
            <person name="Pangilinan J."/>
            <person name="Lipzen A."/>
            <person name="Lesage-Meessen L."/>
            <person name="Navarro D."/>
            <person name="Riley R."/>
            <person name="Grigoriev I.V."/>
            <person name="Zhou S."/>
            <person name="Raouche S."/>
            <person name="Rosso M.N."/>
        </authorList>
    </citation>
    <scope>NUCLEOTIDE SEQUENCE [LARGE SCALE GENOMIC DNA]</scope>
    <source>
        <strain evidence="1 2">BRFM 1820</strain>
    </source>
</reference>
<organism evidence="1 2">
    <name type="scientific">Lentinus brumalis</name>
    <dbReference type="NCBI Taxonomy" id="2498619"/>
    <lineage>
        <taxon>Eukaryota</taxon>
        <taxon>Fungi</taxon>
        <taxon>Dikarya</taxon>
        <taxon>Basidiomycota</taxon>
        <taxon>Agaricomycotina</taxon>
        <taxon>Agaricomycetes</taxon>
        <taxon>Polyporales</taxon>
        <taxon>Polyporaceae</taxon>
        <taxon>Lentinus</taxon>
    </lineage>
</organism>
<sequence length="151" mass="17125">MVLNDCAMTLCQSVDRPATVCRGVMSSSPPAFAEGLFCHEMNRHNSQPTCFLMRPGTIFSYTYFLRMRPEAALAILADRLLYMGHNCSAPLCKRIRGRKTVNLHIKMYWKLSFSSYRPSATTSTSHVHPTSTWHLRRRSYSSALVRTSIGC</sequence>